<sequence precursor="true">MKVPRLLTLMLSLSLFGTTGVYASSMWGEFEGYVKAKVLINNAERPFKDGETPAFLIKGSTVLPVRALSESLQALVKWDDASKTVSIYKPNVHMFVAKKVNDDYSINQPFGGVKKGDRLDFAVFAQVDSLTIPIHSFKISIISPSGEEVAVHEKVVGGQRESFWYPWPFNVSFNEAGKYVVKFSIKDSETGSYTVVSEKLIVSGE</sequence>
<gene>
    <name evidence="2" type="ORF">IJ22_11040</name>
</gene>
<dbReference type="Pfam" id="PF07833">
    <property type="entry name" value="Cu_amine_oxidN1"/>
    <property type="match status" value="1"/>
</dbReference>
<evidence type="ECO:0000313" key="2">
    <source>
        <dbReference type="EMBL" id="ALS21482.1"/>
    </source>
</evidence>
<dbReference type="SUPFAM" id="SSF55383">
    <property type="entry name" value="Copper amine oxidase, domain N"/>
    <property type="match status" value="1"/>
</dbReference>
<dbReference type="PATRIC" id="fig|162209.4.peg.1176"/>
<accession>A0A0U2W7X1</accession>
<evidence type="ECO:0000259" key="1">
    <source>
        <dbReference type="Pfam" id="PF07833"/>
    </source>
</evidence>
<keyword evidence="3" id="KW-1185">Reference proteome</keyword>
<dbReference type="KEGG" id="pnp:IJ22_11040"/>
<dbReference type="InterPro" id="IPR012854">
    <property type="entry name" value="Cu_amine_oxidase-like_N"/>
</dbReference>
<organism evidence="2 3">
    <name type="scientific">Paenibacillus naphthalenovorans</name>
    <dbReference type="NCBI Taxonomy" id="162209"/>
    <lineage>
        <taxon>Bacteria</taxon>
        <taxon>Bacillati</taxon>
        <taxon>Bacillota</taxon>
        <taxon>Bacilli</taxon>
        <taxon>Bacillales</taxon>
        <taxon>Paenibacillaceae</taxon>
        <taxon>Paenibacillus</taxon>
    </lineage>
</organism>
<dbReference type="RefSeq" id="WP_062407777.1">
    <property type="nucleotide sequence ID" value="NZ_BJCS01000003.1"/>
</dbReference>
<proteinExistence type="predicted"/>
<dbReference type="InterPro" id="IPR036582">
    <property type="entry name" value="Mao_N_sf"/>
</dbReference>
<name>A0A0U2W7X1_9BACL</name>
<dbReference type="Proteomes" id="UP000061660">
    <property type="component" value="Chromosome"/>
</dbReference>
<reference evidence="2 3" key="2">
    <citation type="journal article" date="2016" name="Genome Announc.">
        <title>Complete Genome Sequences of Two Interactive Moderate Thermophiles, Paenibacillus napthalenovorans 32O-Y and Paenibacillus sp. 32O-W.</title>
        <authorList>
            <person name="Butler R.R.III."/>
            <person name="Wang J."/>
            <person name="Stark B.C."/>
            <person name="Pombert J.F."/>
        </authorList>
    </citation>
    <scope>NUCLEOTIDE SEQUENCE [LARGE SCALE GENOMIC DNA]</scope>
    <source>
        <strain evidence="2 3">32O-Y</strain>
    </source>
</reference>
<dbReference type="OrthoDB" id="2677881at2"/>
<dbReference type="EMBL" id="CP013652">
    <property type="protein sequence ID" value="ALS21482.1"/>
    <property type="molecule type" value="Genomic_DNA"/>
</dbReference>
<feature type="domain" description="Copper amine oxidase-like N-terminal" evidence="1">
    <location>
        <begin position="51"/>
        <end position="94"/>
    </location>
</feature>
<reference evidence="3" key="1">
    <citation type="submission" date="2015-12" db="EMBL/GenBank/DDBJ databases">
        <title>Complete genome sequences of two moderately thermophilic Paenibacillus species.</title>
        <authorList>
            <person name="Butler R.III."/>
            <person name="Wang J."/>
            <person name="Stark B.C."/>
            <person name="Pombert J.-F."/>
        </authorList>
    </citation>
    <scope>NUCLEOTIDE SEQUENCE [LARGE SCALE GENOMIC DNA]</scope>
    <source>
        <strain evidence="3">32O-Y</strain>
    </source>
</reference>
<dbReference type="STRING" id="162209.IJ22_11040"/>
<protein>
    <submittedName>
        <fullName evidence="2">Copper amine oxidase</fullName>
    </submittedName>
</protein>
<evidence type="ECO:0000313" key="3">
    <source>
        <dbReference type="Proteomes" id="UP000061660"/>
    </source>
</evidence>
<dbReference type="AlphaFoldDB" id="A0A0U2W7X1"/>